<keyword evidence="6" id="KW-0539">Nucleus</keyword>
<dbReference type="GO" id="GO:0004518">
    <property type="term" value="F:nuclease activity"/>
    <property type="evidence" value="ECO:0007669"/>
    <property type="project" value="InterPro"/>
</dbReference>
<dbReference type="eggNOG" id="ENOG502RQYN">
    <property type="taxonomic scope" value="Eukaryota"/>
</dbReference>
<reference evidence="10" key="3">
    <citation type="submission" date="2025-09" db="UniProtKB">
        <authorList>
            <consortium name="Ensembl"/>
        </authorList>
    </citation>
    <scope>IDENTIFICATION</scope>
</reference>
<dbReference type="GO" id="GO:0003677">
    <property type="term" value="F:DNA binding"/>
    <property type="evidence" value="ECO:0007669"/>
    <property type="project" value="InterPro"/>
</dbReference>
<dbReference type="GO" id="GO:0031297">
    <property type="term" value="P:replication fork processing"/>
    <property type="evidence" value="ECO:0000318"/>
    <property type="project" value="GO_Central"/>
</dbReference>
<evidence type="ECO:0000256" key="6">
    <source>
        <dbReference type="ARBA" id="ARBA00023242"/>
    </source>
</evidence>
<evidence type="ECO:0000256" key="1">
    <source>
        <dbReference type="ARBA" id="ARBA00004123"/>
    </source>
</evidence>
<accession>W5M2P1</accession>
<dbReference type="STRING" id="7918.ENSLOCP00000002649"/>
<dbReference type="Pfam" id="PF21292">
    <property type="entry name" value="EME1-MUS81_C"/>
    <property type="match status" value="1"/>
</dbReference>
<evidence type="ECO:0000256" key="3">
    <source>
        <dbReference type="ARBA" id="ARBA00022763"/>
    </source>
</evidence>
<organism evidence="10 11">
    <name type="scientific">Lepisosteus oculatus</name>
    <name type="common">Spotted gar</name>
    <dbReference type="NCBI Taxonomy" id="7918"/>
    <lineage>
        <taxon>Eukaryota</taxon>
        <taxon>Metazoa</taxon>
        <taxon>Chordata</taxon>
        <taxon>Craniata</taxon>
        <taxon>Vertebrata</taxon>
        <taxon>Euteleostomi</taxon>
        <taxon>Actinopterygii</taxon>
        <taxon>Neopterygii</taxon>
        <taxon>Holostei</taxon>
        <taxon>Semionotiformes</taxon>
        <taxon>Lepisosteidae</taxon>
        <taxon>Lepisosteus</taxon>
    </lineage>
</organism>
<dbReference type="CDD" id="cd20082">
    <property type="entry name" value="XPF_nuclease_EME2"/>
    <property type="match status" value="1"/>
</dbReference>
<dbReference type="Proteomes" id="UP000018468">
    <property type="component" value="Linkage group LG13"/>
</dbReference>
<sequence length="472" mass="52711">LLKRAKTWEISESEAESDSETQGRRTCACSSESQEKVPPSVDQTSTEQTEDCNKNVCTEQAGADKRPLAPPAADGPGTPSPGKRRRRTREEVEADRVRAGCVREAREQLKKERLQIKEQRKLEQQRRKEAAERLKCYRPEQCLKYLTVCIDPAVLQDEGSDLLLGTVEALGWRIIIEEQPVSHSISWKRDLPQVEEDEASPVTEEQVLMVVTLSDFLDMVVAIKKVGVTGFCSSTLPRHHEVSPTELMLHSSTVQGQDRTGEEAPPGSLYTQLCEFLEGDPEKVVTLAVIGPNPNSCAGTQDPPFVYKNLALKELDIEEALVFLQLHRNISVMFLPSWDELCDHMCAVTRALAKRPFKQLTEGVELPFCPDGAWAGGVRVGQDGAGLRQVWTRQIQQLNRVSPAVAAAVSAAHPSPQQLLKAYREKDSERERKALLSDLTVRNGDRARRVGPEISNRVYRYLHADNPHLVLD</sequence>
<dbReference type="AlphaFoldDB" id="W5M2P1"/>
<dbReference type="GO" id="GO:0031573">
    <property type="term" value="P:mitotic intra-S DNA damage checkpoint signaling"/>
    <property type="evidence" value="ECO:0000318"/>
    <property type="project" value="GO_Central"/>
</dbReference>
<evidence type="ECO:0000256" key="4">
    <source>
        <dbReference type="ARBA" id="ARBA00023172"/>
    </source>
</evidence>
<dbReference type="PANTHER" id="PTHR21077">
    <property type="entry name" value="EME1 PROTEIN"/>
    <property type="match status" value="1"/>
</dbReference>
<feature type="coiled-coil region" evidence="7">
    <location>
        <begin position="102"/>
        <end position="134"/>
    </location>
</feature>
<evidence type="ECO:0000256" key="2">
    <source>
        <dbReference type="ARBA" id="ARBA00005313"/>
    </source>
</evidence>
<reference evidence="10" key="2">
    <citation type="submission" date="2025-08" db="UniProtKB">
        <authorList>
            <consortium name="Ensembl"/>
        </authorList>
    </citation>
    <scope>IDENTIFICATION</scope>
</reference>
<dbReference type="GO" id="GO:0006302">
    <property type="term" value="P:double-strand break repair"/>
    <property type="evidence" value="ECO:0000318"/>
    <property type="project" value="GO_Central"/>
</dbReference>
<comment type="similarity">
    <text evidence="2">Belongs to the EME1/MMS4 family.</text>
</comment>
<protein>
    <submittedName>
        <fullName evidence="10">Essential meiotic structure-specific endonuclease subunit 2</fullName>
    </submittedName>
</protein>
<dbReference type="InParanoid" id="W5M2P1"/>
<keyword evidence="4" id="KW-0233">DNA recombination</keyword>
<dbReference type="SMART" id="SM00891">
    <property type="entry name" value="ERCC4"/>
    <property type="match status" value="1"/>
</dbReference>
<keyword evidence="5" id="KW-0234">DNA repair</keyword>
<name>W5M2P1_LEPOC</name>
<feature type="domain" description="ERCC4" evidence="9">
    <location>
        <begin position="147"/>
        <end position="424"/>
    </location>
</feature>
<dbReference type="InterPro" id="IPR047523">
    <property type="entry name" value="XPF_nuclease_EME2"/>
</dbReference>
<dbReference type="InterPro" id="IPR042530">
    <property type="entry name" value="EME1/EME2_C"/>
</dbReference>
<dbReference type="Bgee" id="ENSLOCG00000002257">
    <property type="expression patterns" value="Expressed in testis and 13 other cell types or tissues"/>
</dbReference>
<feature type="region of interest" description="Disordered" evidence="8">
    <location>
        <begin position="1"/>
        <end position="94"/>
    </location>
</feature>
<keyword evidence="7" id="KW-0175">Coiled coil</keyword>
<dbReference type="PANTHER" id="PTHR21077:SF6">
    <property type="entry name" value="CROSSOVER JUNCTION ENDONUCLEASE EME2-RELATED"/>
    <property type="match status" value="1"/>
</dbReference>
<evidence type="ECO:0000256" key="8">
    <source>
        <dbReference type="SAM" id="MobiDB-lite"/>
    </source>
</evidence>
<dbReference type="OMA" id="VWAAGEQ"/>
<keyword evidence="11" id="KW-1185">Reference proteome</keyword>
<reference evidence="11" key="1">
    <citation type="submission" date="2011-12" db="EMBL/GenBank/DDBJ databases">
        <title>The Draft Genome of Lepisosteus oculatus.</title>
        <authorList>
            <consortium name="The Broad Institute Genome Assembly &amp; Analysis Group"/>
            <consortium name="Computational R&amp;D Group"/>
            <consortium name="and Sequencing Platform"/>
            <person name="Di Palma F."/>
            <person name="Alfoldi J."/>
            <person name="Johnson J."/>
            <person name="Berlin A."/>
            <person name="Gnerre S."/>
            <person name="Jaffe D."/>
            <person name="MacCallum I."/>
            <person name="Young S."/>
            <person name="Walker B.J."/>
            <person name="Lander E.S."/>
            <person name="Lindblad-Toh K."/>
        </authorList>
    </citation>
    <scope>NUCLEOTIDE SEQUENCE [LARGE SCALE GENOMIC DNA]</scope>
</reference>
<evidence type="ECO:0000313" key="11">
    <source>
        <dbReference type="Proteomes" id="UP000018468"/>
    </source>
</evidence>
<dbReference type="GO" id="GO:0000712">
    <property type="term" value="P:resolution of meiotic recombination intermediates"/>
    <property type="evidence" value="ECO:0000318"/>
    <property type="project" value="GO_Central"/>
</dbReference>
<dbReference type="Ensembl" id="ENSLOCT00000002655.1">
    <property type="protein sequence ID" value="ENSLOCP00000002649.1"/>
    <property type="gene ID" value="ENSLOCG00000002257.1"/>
</dbReference>
<keyword evidence="3" id="KW-0227">DNA damage</keyword>
<evidence type="ECO:0000259" key="9">
    <source>
        <dbReference type="SMART" id="SM00891"/>
    </source>
</evidence>
<dbReference type="EMBL" id="AHAT01031960">
    <property type="status" value="NOT_ANNOTATED_CDS"/>
    <property type="molecule type" value="Genomic_DNA"/>
</dbReference>
<dbReference type="FunFam" id="3.40.50.10130:FF:000031">
    <property type="entry name" value="Probable crossover junction endonuclease EME2"/>
    <property type="match status" value="1"/>
</dbReference>
<dbReference type="InterPro" id="IPR033310">
    <property type="entry name" value="Mms4/EME1/EME2"/>
</dbReference>
<dbReference type="FunFam" id="1.10.150.670:FF:000002">
    <property type="entry name" value="Crossover junction endonuclease EME1"/>
    <property type="match status" value="1"/>
</dbReference>
<dbReference type="GO" id="GO:0048476">
    <property type="term" value="C:Holliday junction resolvase complex"/>
    <property type="evidence" value="ECO:0000318"/>
    <property type="project" value="GO_Central"/>
</dbReference>
<evidence type="ECO:0000313" key="10">
    <source>
        <dbReference type="Ensembl" id="ENSLOCP00000002649.1"/>
    </source>
</evidence>
<dbReference type="Gene3D" id="3.40.50.10130">
    <property type="match status" value="1"/>
</dbReference>
<comment type="subcellular location">
    <subcellularLocation>
        <location evidence="1">Nucleus</location>
    </subcellularLocation>
</comment>
<dbReference type="GO" id="GO:0005634">
    <property type="term" value="C:nucleus"/>
    <property type="evidence" value="ECO:0007669"/>
    <property type="project" value="UniProtKB-SubCell"/>
</dbReference>
<evidence type="ECO:0000256" key="5">
    <source>
        <dbReference type="ARBA" id="ARBA00023204"/>
    </source>
</evidence>
<evidence type="ECO:0000256" key="7">
    <source>
        <dbReference type="SAM" id="Coils"/>
    </source>
</evidence>
<dbReference type="InterPro" id="IPR006166">
    <property type="entry name" value="ERCC4_domain"/>
</dbReference>
<dbReference type="GeneTree" id="ENSGT00530000063937"/>
<dbReference type="Gene3D" id="1.10.150.670">
    <property type="entry name" value="Crossover junction endonuclease EME1, DNA-binding domain"/>
    <property type="match status" value="1"/>
</dbReference>
<proteinExistence type="inferred from homology"/>